<comment type="caution">
    <text evidence="5">The sequence shown here is derived from an EMBL/GenBank/DDBJ whole genome shotgun (WGS) entry which is preliminary data.</text>
</comment>
<dbReference type="InterPro" id="IPR036239">
    <property type="entry name" value="PrenylTrfase-like_sf"/>
</dbReference>
<evidence type="ECO:0000313" key="6">
    <source>
        <dbReference type="Proteomes" id="UP001610563"/>
    </source>
</evidence>
<gene>
    <name evidence="5" type="ORF">BJX66DRAFT_84708</name>
</gene>
<reference evidence="5 6" key="1">
    <citation type="submission" date="2024-07" db="EMBL/GenBank/DDBJ databases">
        <title>Section-level genome sequencing and comparative genomics of Aspergillus sections Usti and Cavernicolus.</title>
        <authorList>
            <consortium name="Lawrence Berkeley National Laboratory"/>
            <person name="Nybo J.L."/>
            <person name="Vesth T.C."/>
            <person name="Theobald S."/>
            <person name="Frisvad J.C."/>
            <person name="Larsen T.O."/>
            <person name="Kjaerboelling I."/>
            <person name="Rothschild-Mancinelli K."/>
            <person name="Lyhne E.K."/>
            <person name="Kogle M.E."/>
            <person name="Barry K."/>
            <person name="Clum A."/>
            <person name="Na H."/>
            <person name="Ledsgaard L."/>
            <person name="Lin J."/>
            <person name="Lipzen A."/>
            <person name="Kuo A."/>
            <person name="Riley R."/>
            <person name="Mondo S."/>
            <person name="Labutti K."/>
            <person name="Haridas S."/>
            <person name="Pangalinan J."/>
            <person name="Salamov A.A."/>
            <person name="Simmons B.A."/>
            <person name="Magnuson J.K."/>
            <person name="Chen J."/>
            <person name="Drula E."/>
            <person name="Henrissat B."/>
            <person name="Wiebenga A."/>
            <person name="Lubbers R.J."/>
            <person name="Gomes A.C."/>
            <person name="Makela M.R."/>
            <person name="Stajich J."/>
            <person name="Grigoriev I.V."/>
            <person name="Mortensen U.H."/>
            <person name="De Vries R.P."/>
            <person name="Baker S.E."/>
            <person name="Andersen M.R."/>
        </authorList>
    </citation>
    <scope>NUCLEOTIDE SEQUENCE [LARGE SCALE GENOMIC DNA]</scope>
    <source>
        <strain evidence="5 6">CBS 209.92</strain>
    </source>
</reference>
<protein>
    <recommendedName>
        <fullName evidence="4">Aromatic prenyltransferase</fullName>
    </recommendedName>
</protein>
<accession>A0ABR4FND2</accession>
<evidence type="ECO:0000256" key="1">
    <source>
        <dbReference type="ARBA" id="ARBA00005368"/>
    </source>
</evidence>
<sequence length="322" mass="35522">MTSAVTVTLPPVPAQVAVPIATPFSRSRFLSDLQTACKALNVPYSESTTLKILKTFATSFSRGAVLFRTTDQPNGPLNYRVYERESIDMVSQSIDADLLPRDSILGKLVQTWSSLYGAESHQLADFDSARGLVKFWVFLGGIRPLGEILNVPGVPECIKQYRGMFETLNLTGVRHTAVDLEKASINLYFRTKPNLSRRDMNEYTSLAGADPIPDPLYSEIAAHFPKSGGTFAVTLDFNTGHISRIAFYALRLEENNLPPSATLGRIRTFFEVCPSYEVDEMKALAWSFGEGTKRYVKAEHSYTGDLVGLIRGWGTSLSCGDA</sequence>
<dbReference type="InterPro" id="IPR020965">
    <property type="entry name" value="Prenyltransferase_CloQ"/>
</dbReference>
<dbReference type="SFLD" id="SFLDS00036">
    <property type="entry name" value="Aromatic_Prenyltransferase"/>
    <property type="match status" value="1"/>
</dbReference>
<evidence type="ECO:0000313" key="5">
    <source>
        <dbReference type="EMBL" id="KAL2784543.1"/>
    </source>
</evidence>
<comment type="similarity">
    <text evidence="1">Belongs to the aromatic prenyltransferase family.</text>
</comment>
<evidence type="ECO:0000256" key="2">
    <source>
        <dbReference type="ARBA" id="ARBA00022602"/>
    </source>
</evidence>
<dbReference type="SUPFAM" id="SSF143492">
    <property type="entry name" value="Prenyltransferase-like"/>
    <property type="match status" value="1"/>
</dbReference>
<proteinExistence type="inferred from homology"/>
<dbReference type="EMBL" id="JBFTWV010000176">
    <property type="protein sequence ID" value="KAL2784543.1"/>
    <property type="molecule type" value="Genomic_DNA"/>
</dbReference>
<dbReference type="Pfam" id="PF11468">
    <property type="entry name" value="PTase_Orf2"/>
    <property type="match status" value="1"/>
</dbReference>
<dbReference type="SFLD" id="SFLDG01163">
    <property type="entry name" value="II"/>
    <property type="match status" value="1"/>
</dbReference>
<dbReference type="Proteomes" id="UP001610563">
    <property type="component" value="Unassembled WGS sequence"/>
</dbReference>
<keyword evidence="6" id="KW-1185">Reference proteome</keyword>
<organism evidence="5 6">
    <name type="scientific">Aspergillus keveii</name>
    <dbReference type="NCBI Taxonomy" id="714993"/>
    <lineage>
        <taxon>Eukaryota</taxon>
        <taxon>Fungi</taxon>
        <taxon>Dikarya</taxon>
        <taxon>Ascomycota</taxon>
        <taxon>Pezizomycotina</taxon>
        <taxon>Eurotiomycetes</taxon>
        <taxon>Eurotiomycetidae</taxon>
        <taxon>Eurotiales</taxon>
        <taxon>Aspergillaceae</taxon>
        <taxon>Aspergillus</taxon>
        <taxon>Aspergillus subgen. Nidulantes</taxon>
    </lineage>
</organism>
<evidence type="ECO:0000256" key="4">
    <source>
        <dbReference type="ARBA" id="ARBA00033767"/>
    </source>
</evidence>
<evidence type="ECO:0000256" key="3">
    <source>
        <dbReference type="ARBA" id="ARBA00022679"/>
    </source>
</evidence>
<dbReference type="InterPro" id="IPR033964">
    <property type="entry name" value="ABBA"/>
</dbReference>
<keyword evidence="3" id="KW-0808">Transferase</keyword>
<name>A0ABR4FND2_9EURO</name>
<keyword evidence="2" id="KW-0637">Prenyltransferase</keyword>